<dbReference type="SUPFAM" id="SSF53756">
    <property type="entry name" value="UDP-Glycosyltransferase/glycogen phosphorylase"/>
    <property type="match status" value="1"/>
</dbReference>
<organism evidence="1 2">
    <name type="scientific">Candidatus Woesebacteria bacterium RIFCSPHIGHO2_01_FULL_38_9</name>
    <dbReference type="NCBI Taxonomy" id="1802492"/>
    <lineage>
        <taxon>Bacteria</taxon>
        <taxon>Candidatus Woeseibacteriota</taxon>
    </lineage>
</organism>
<evidence type="ECO:0000313" key="1">
    <source>
        <dbReference type="EMBL" id="OGM19974.1"/>
    </source>
</evidence>
<evidence type="ECO:0000313" key="2">
    <source>
        <dbReference type="Proteomes" id="UP000178419"/>
    </source>
</evidence>
<dbReference type="AlphaFoldDB" id="A0A1F7XY41"/>
<name>A0A1F7XY41_9BACT</name>
<comment type="caution">
    <text evidence="1">The sequence shown here is derived from an EMBL/GenBank/DDBJ whole genome shotgun (WGS) entry which is preliminary data.</text>
</comment>
<evidence type="ECO:0008006" key="3">
    <source>
        <dbReference type="Google" id="ProtNLM"/>
    </source>
</evidence>
<reference evidence="1 2" key="1">
    <citation type="journal article" date="2016" name="Nat. Commun.">
        <title>Thousands of microbial genomes shed light on interconnected biogeochemical processes in an aquifer system.</title>
        <authorList>
            <person name="Anantharaman K."/>
            <person name="Brown C.T."/>
            <person name="Hug L.A."/>
            <person name="Sharon I."/>
            <person name="Castelle C.J."/>
            <person name="Probst A.J."/>
            <person name="Thomas B.C."/>
            <person name="Singh A."/>
            <person name="Wilkins M.J."/>
            <person name="Karaoz U."/>
            <person name="Brodie E.L."/>
            <person name="Williams K.H."/>
            <person name="Hubbard S.S."/>
            <person name="Banfield J.F."/>
        </authorList>
    </citation>
    <scope>NUCLEOTIDE SEQUENCE [LARGE SCALE GENOMIC DNA]</scope>
</reference>
<dbReference type="Proteomes" id="UP000178419">
    <property type="component" value="Unassembled WGS sequence"/>
</dbReference>
<accession>A0A1F7XY41</accession>
<gene>
    <name evidence="1" type="ORF">A2714_02835</name>
</gene>
<dbReference type="Gene3D" id="3.40.50.2000">
    <property type="entry name" value="Glycogen Phosphorylase B"/>
    <property type="match status" value="1"/>
</dbReference>
<sequence length="272" mass="31840">MGISIFAKMPFRTRGWYLARVSSIIRAQQVSDYLGAKLNPEKGYENDVCIYIKPHVKEGQDFKFEGKPYLDIIDGWGLVSLLKRYPEVSVIACSELDFETLSRTVPNKIVLIPQHHCNFERVKRTRKEKTTVGVIGTPHAFPLLPQEMKPELAKRGMNLWEYSHFFKREDIIDFYQKIDVQIVWRPYSKKLANPLKIVNAASFGIPTIALDEPYFKEMRDCYIPVHTLDEFLNELDNLRSNPELYEKYAKRCLKKAEEYHIENIAKLYQELT</sequence>
<dbReference type="EMBL" id="MGGE01000056">
    <property type="protein sequence ID" value="OGM19974.1"/>
    <property type="molecule type" value="Genomic_DNA"/>
</dbReference>
<protein>
    <recommendedName>
        <fullName evidence="3">Glycosyl transferase family 1 domain-containing protein</fullName>
    </recommendedName>
</protein>
<proteinExistence type="predicted"/>